<proteinExistence type="predicted"/>
<sequence length="73" mass="8520">MKEKVLLFQDLSHSSSLEEEKENFCSSTKLVKSEKRARRLHKRHSRVKFSFLELILVSQLKCIGQGLKEVFPS</sequence>
<evidence type="ECO:0000313" key="1">
    <source>
        <dbReference type="EMBL" id="DAD35627.1"/>
    </source>
</evidence>
<reference evidence="1 2" key="1">
    <citation type="journal article" date="2020" name="Mol. Biol. Evol.">
        <title>Distinct Expression and Methylation Patterns for Genes with Different Fates following a Single Whole-Genome Duplication in Flowering Plants.</title>
        <authorList>
            <person name="Shi T."/>
            <person name="Rahmani R.S."/>
            <person name="Gugger P.F."/>
            <person name="Wang M."/>
            <person name="Li H."/>
            <person name="Zhang Y."/>
            <person name="Li Z."/>
            <person name="Wang Q."/>
            <person name="Van de Peer Y."/>
            <person name="Marchal K."/>
            <person name="Chen J."/>
        </authorList>
    </citation>
    <scope>NUCLEOTIDE SEQUENCE [LARGE SCALE GENOMIC DNA]</scope>
    <source>
        <tissue evidence="1">Leaf</tissue>
    </source>
</reference>
<protein>
    <submittedName>
        <fullName evidence="1">Uncharacterized protein</fullName>
    </submittedName>
</protein>
<organism evidence="1 2">
    <name type="scientific">Nelumbo nucifera</name>
    <name type="common">Sacred lotus</name>
    <dbReference type="NCBI Taxonomy" id="4432"/>
    <lineage>
        <taxon>Eukaryota</taxon>
        <taxon>Viridiplantae</taxon>
        <taxon>Streptophyta</taxon>
        <taxon>Embryophyta</taxon>
        <taxon>Tracheophyta</taxon>
        <taxon>Spermatophyta</taxon>
        <taxon>Magnoliopsida</taxon>
        <taxon>Proteales</taxon>
        <taxon>Nelumbonaceae</taxon>
        <taxon>Nelumbo</taxon>
    </lineage>
</organism>
<keyword evidence="2" id="KW-1185">Reference proteome</keyword>
<evidence type="ECO:0000313" key="2">
    <source>
        <dbReference type="Proteomes" id="UP000607653"/>
    </source>
</evidence>
<dbReference type="EMBL" id="DUZY01000004">
    <property type="protein sequence ID" value="DAD35627.1"/>
    <property type="molecule type" value="Genomic_DNA"/>
</dbReference>
<name>A0A822YSX9_NELNU</name>
<accession>A0A822YSX9</accession>
<dbReference type="AlphaFoldDB" id="A0A822YSX9"/>
<gene>
    <name evidence="1" type="ORF">HUJ06_006267</name>
</gene>
<dbReference type="Proteomes" id="UP000607653">
    <property type="component" value="Unassembled WGS sequence"/>
</dbReference>
<comment type="caution">
    <text evidence="1">The sequence shown here is derived from an EMBL/GenBank/DDBJ whole genome shotgun (WGS) entry which is preliminary data.</text>
</comment>